<protein>
    <submittedName>
        <fullName evidence="1">Uncharacterized protein</fullName>
    </submittedName>
</protein>
<proteinExistence type="predicted"/>
<dbReference type="GO" id="GO:0003735">
    <property type="term" value="F:structural constituent of ribosome"/>
    <property type="evidence" value="ECO:0007669"/>
    <property type="project" value="InterPro"/>
</dbReference>
<dbReference type="GO" id="GO:0005840">
    <property type="term" value="C:ribosome"/>
    <property type="evidence" value="ECO:0007669"/>
    <property type="project" value="InterPro"/>
</dbReference>
<dbReference type="EMBL" id="FQVL01000001">
    <property type="protein sequence ID" value="SHE39660.1"/>
    <property type="molecule type" value="Genomic_DNA"/>
</dbReference>
<dbReference type="AlphaFoldDB" id="A0A1M4T5J6"/>
<evidence type="ECO:0000313" key="1">
    <source>
        <dbReference type="EMBL" id="SHE39660.1"/>
    </source>
</evidence>
<dbReference type="RefSeq" id="WP_073150888.1">
    <property type="nucleotide sequence ID" value="NZ_FQVL01000001.1"/>
</dbReference>
<dbReference type="SUPFAM" id="SSF46992">
    <property type="entry name" value="Ribosomal protein S20"/>
    <property type="match status" value="1"/>
</dbReference>
<dbReference type="GO" id="GO:0006412">
    <property type="term" value="P:translation"/>
    <property type="evidence" value="ECO:0007669"/>
    <property type="project" value="InterPro"/>
</dbReference>
<dbReference type="InterPro" id="IPR036510">
    <property type="entry name" value="Ribosomal_bS20_sf"/>
</dbReference>
<sequence length="93" mass="10744">MKKPEHHSKYWKMSEQVNADHSTQNQKIFVHISVGKYLRAFKNQPDKIDETLQKASNNLDQLAANGLIDESTATHIKSFLHKKSIERKSANNR</sequence>
<name>A0A1M4T5J6_9BACL</name>
<evidence type="ECO:0000313" key="2">
    <source>
        <dbReference type="Proteomes" id="UP000184476"/>
    </source>
</evidence>
<organism evidence="1 2">
    <name type="scientific">Seinonella peptonophila</name>
    <dbReference type="NCBI Taxonomy" id="112248"/>
    <lineage>
        <taxon>Bacteria</taxon>
        <taxon>Bacillati</taxon>
        <taxon>Bacillota</taxon>
        <taxon>Bacilli</taxon>
        <taxon>Bacillales</taxon>
        <taxon>Thermoactinomycetaceae</taxon>
        <taxon>Seinonella</taxon>
    </lineage>
</organism>
<gene>
    <name evidence="1" type="ORF">SAMN05444392_101315</name>
</gene>
<dbReference type="Proteomes" id="UP000184476">
    <property type="component" value="Unassembled WGS sequence"/>
</dbReference>
<dbReference type="GO" id="GO:0003723">
    <property type="term" value="F:RNA binding"/>
    <property type="evidence" value="ECO:0007669"/>
    <property type="project" value="InterPro"/>
</dbReference>
<keyword evidence="2" id="KW-1185">Reference proteome</keyword>
<accession>A0A1M4T5J6</accession>
<reference evidence="1 2" key="1">
    <citation type="submission" date="2016-11" db="EMBL/GenBank/DDBJ databases">
        <authorList>
            <person name="Jaros S."/>
            <person name="Januszkiewicz K."/>
            <person name="Wedrychowicz H."/>
        </authorList>
    </citation>
    <scope>NUCLEOTIDE SEQUENCE [LARGE SCALE GENOMIC DNA]</scope>
    <source>
        <strain evidence="1 2">DSM 44666</strain>
    </source>
</reference>